<name>A0A7G9Y3W8_9EURY</name>
<proteinExistence type="predicted"/>
<sequence length="58" mass="6968">MIDLAFREGLRRAQEENPEDDAAVIHYVLDHAWDQYPRPFFIWLNRQIQAYDQFGGDE</sequence>
<dbReference type="AlphaFoldDB" id="A0A7G9Y3W8"/>
<reference evidence="4" key="1">
    <citation type="submission" date="2020-06" db="EMBL/GenBank/DDBJ databases">
        <title>Unique genomic features of the anaerobic methanotrophic archaea.</title>
        <authorList>
            <person name="Chadwick G.L."/>
            <person name="Skennerton C.T."/>
            <person name="Laso-Perez R."/>
            <person name="Leu A.O."/>
            <person name="Speth D.R."/>
            <person name="Yu H."/>
            <person name="Morgan-Lang C."/>
            <person name="Hatzenpichler R."/>
            <person name="Goudeau D."/>
            <person name="Malmstrom R."/>
            <person name="Brazelton W.J."/>
            <person name="Woyke T."/>
            <person name="Hallam S.J."/>
            <person name="Tyson G.W."/>
            <person name="Wegener G."/>
            <person name="Boetius A."/>
            <person name="Orphan V."/>
        </authorList>
    </citation>
    <scope>NUCLEOTIDE SEQUENCE</scope>
</reference>
<dbReference type="EMBL" id="MT630643">
    <property type="protein sequence ID" value="QNO41458.1"/>
    <property type="molecule type" value="Genomic_DNA"/>
</dbReference>
<evidence type="ECO:0000313" key="5">
    <source>
        <dbReference type="EMBL" id="QNO42788.1"/>
    </source>
</evidence>
<protein>
    <submittedName>
        <fullName evidence="4">Uncharacterized protein</fullName>
    </submittedName>
</protein>
<evidence type="ECO:0000313" key="1">
    <source>
        <dbReference type="EMBL" id="QNO41458.1"/>
    </source>
</evidence>
<dbReference type="EMBL" id="MT630742">
    <property type="protein sequence ID" value="QNO42474.1"/>
    <property type="molecule type" value="Genomic_DNA"/>
</dbReference>
<dbReference type="EMBL" id="MT630757">
    <property type="protein sequence ID" value="QNO42702.1"/>
    <property type="molecule type" value="Genomic_DNA"/>
</dbReference>
<evidence type="ECO:0000313" key="3">
    <source>
        <dbReference type="EMBL" id="QNO42474.1"/>
    </source>
</evidence>
<accession>A0A7G9Y3W8</accession>
<dbReference type="EMBL" id="MT630767">
    <property type="protein sequence ID" value="QNO42788.1"/>
    <property type="molecule type" value="Genomic_DNA"/>
</dbReference>
<dbReference type="EMBL" id="MT630819">
    <property type="protein sequence ID" value="QNO43415.1"/>
    <property type="molecule type" value="Genomic_DNA"/>
</dbReference>
<evidence type="ECO:0000313" key="2">
    <source>
        <dbReference type="EMBL" id="QNO42108.1"/>
    </source>
</evidence>
<evidence type="ECO:0000313" key="7">
    <source>
        <dbReference type="EMBL" id="QNO45523.1"/>
    </source>
</evidence>
<dbReference type="EMBL" id="MT631129">
    <property type="protein sequence ID" value="QNO45523.1"/>
    <property type="molecule type" value="Genomic_DNA"/>
</dbReference>
<organism evidence="4">
    <name type="scientific">Candidatus Methanogaster sp. ANME-2c ERB4</name>
    <dbReference type="NCBI Taxonomy" id="2759911"/>
    <lineage>
        <taxon>Archaea</taxon>
        <taxon>Methanobacteriati</taxon>
        <taxon>Methanobacteriota</taxon>
        <taxon>Stenosarchaea group</taxon>
        <taxon>Methanomicrobia</taxon>
        <taxon>Methanosarcinales</taxon>
        <taxon>ANME-2 cluster</taxon>
        <taxon>Candidatus Methanogasteraceae</taxon>
        <taxon>Candidatus Methanogaster</taxon>
    </lineage>
</organism>
<gene>
    <name evidence="4" type="ORF">AOABALHP_00005</name>
    <name evidence="5" type="ORF">APHJHCDA_00005</name>
    <name evidence="6" type="ORF">BLHHIOMN_00010</name>
    <name evidence="1" type="ORF">CIDILJJO_00005</name>
    <name evidence="7" type="ORF">HCNPNIIG_00004</name>
    <name evidence="2" type="ORF">INBEEEIC_00010</name>
    <name evidence="3" type="ORF">LBOOMNCC_00027</name>
</gene>
<evidence type="ECO:0000313" key="4">
    <source>
        <dbReference type="EMBL" id="QNO42702.1"/>
    </source>
</evidence>
<evidence type="ECO:0000313" key="6">
    <source>
        <dbReference type="EMBL" id="QNO43415.1"/>
    </source>
</evidence>
<dbReference type="EMBL" id="MT630708">
    <property type="protein sequence ID" value="QNO42108.1"/>
    <property type="molecule type" value="Genomic_DNA"/>
</dbReference>